<evidence type="ECO:0000256" key="2">
    <source>
        <dbReference type="SAM" id="SignalP"/>
    </source>
</evidence>
<dbReference type="RefSeq" id="XP_002679905.1">
    <property type="nucleotide sequence ID" value="XM_002679859.1"/>
</dbReference>
<evidence type="ECO:0000313" key="3">
    <source>
        <dbReference type="EMBL" id="EFC47161.1"/>
    </source>
</evidence>
<keyword evidence="4" id="KW-1185">Reference proteome</keyword>
<feature type="transmembrane region" description="Helical" evidence="1">
    <location>
        <begin position="287"/>
        <end position="307"/>
    </location>
</feature>
<keyword evidence="1" id="KW-1133">Transmembrane helix</keyword>
<protein>
    <submittedName>
        <fullName evidence="3">Predicted protein</fullName>
    </submittedName>
</protein>
<keyword evidence="1" id="KW-0472">Membrane</keyword>
<dbReference type="GeneID" id="8861207"/>
<name>D2V8E0_NAEGR</name>
<gene>
    <name evidence="3" type="ORF">NAEGRDRAFT_65124</name>
</gene>
<proteinExistence type="predicted"/>
<sequence>MKSIIAIALILVLCQLVQSSTISIEKGLGGPMGSTYEESSPLVRSTMDSAKSFILPSNNNFKSIAAPRASLDCACSGCTTFTDVNQQFYKFNTTCLDSRNFASNSINLGSDNTKEMYRIYYFKEAEFRKFDAGNTAVPISPSPLTTNCLSASGTIFNSPNVITTYRCESSVANATTCTTKYKYTGTCYIGLNNINATSYFQDGKLKVLVELYGNDGKLWIYSGSTITVTAKSASYSATVSTLNIYSGSTIFTFPVSTTAESFSITITAENIFGTLLTTLTKDRSTSGASGLSLGGFVLMVAMIIFSLF</sequence>
<dbReference type="EMBL" id="GG738856">
    <property type="protein sequence ID" value="EFC47161.1"/>
    <property type="molecule type" value="Genomic_DNA"/>
</dbReference>
<dbReference type="InParanoid" id="D2V8E0"/>
<dbReference type="VEuPathDB" id="AmoebaDB:NAEGRDRAFT_65124"/>
<keyword evidence="2" id="KW-0732">Signal</keyword>
<evidence type="ECO:0000256" key="1">
    <source>
        <dbReference type="SAM" id="Phobius"/>
    </source>
</evidence>
<accession>D2V8E0</accession>
<dbReference type="AlphaFoldDB" id="D2V8E0"/>
<feature type="chain" id="PRO_5003038378" evidence="2">
    <location>
        <begin position="20"/>
        <end position="308"/>
    </location>
</feature>
<keyword evidence="1" id="KW-0812">Transmembrane</keyword>
<organism evidence="4">
    <name type="scientific">Naegleria gruberi</name>
    <name type="common">Amoeba</name>
    <dbReference type="NCBI Taxonomy" id="5762"/>
    <lineage>
        <taxon>Eukaryota</taxon>
        <taxon>Discoba</taxon>
        <taxon>Heterolobosea</taxon>
        <taxon>Tetramitia</taxon>
        <taxon>Eutetramitia</taxon>
        <taxon>Vahlkampfiidae</taxon>
        <taxon>Naegleria</taxon>
    </lineage>
</organism>
<reference evidence="3 4" key="1">
    <citation type="journal article" date="2010" name="Cell">
        <title>The genome of Naegleria gruberi illuminates early eukaryotic versatility.</title>
        <authorList>
            <person name="Fritz-Laylin L.K."/>
            <person name="Prochnik S.E."/>
            <person name="Ginger M.L."/>
            <person name="Dacks J.B."/>
            <person name="Carpenter M.L."/>
            <person name="Field M.C."/>
            <person name="Kuo A."/>
            <person name="Paredez A."/>
            <person name="Chapman J."/>
            <person name="Pham J."/>
            <person name="Shu S."/>
            <person name="Neupane R."/>
            <person name="Cipriano M."/>
            <person name="Mancuso J."/>
            <person name="Tu H."/>
            <person name="Salamov A."/>
            <person name="Lindquist E."/>
            <person name="Shapiro H."/>
            <person name="Lucas S."/>
            <person name="Grigoriev I.V."/>
            <person name="Cande W.Z."/>
            <person name="Fulton C."/>
            <person name="Rokhsar D.S."/>
            <person name="Dawson S.C."/>
        </authorList>
    </citation>
    <scope>NUCLEOTIDE SEQUENCE [LARGE SCALE GENOMIC DNA]</scope>
    <source>
        <strain evidence="3 4">NEG-M</strain>
    </source>
</reference>
<dbReference type="KEGG" id="ngr:NAEGRDRAFT_65124"/>
<evidence type="ECO:0000313" key="4">
    <source>
        <dbReference type="Proteomes" id="UP000006671"/>
    </source>
</evidence>
<dbReference type="Proteomes" id="UP000006671">
    <property type="component" value="Unassembled WGS sequence"/>
</dbReference>
<feature type="signal peptide" evidence="2">
    <location>
        <begin position="1"/>
        <end position="19"/>
    </location>
</feature>